<protein>
    <recommendedName>
        <fullName evidence="5">protein adenylyltransferase</fullName>
        <ecNumber evidence="5">2.7.7.108</ecNumber>
    </recommendedName>
</protein>
<evidence type="ECO:0000256" key="7">
    <source>
        <dbReference type="ARBA" id="ARBA00048696"/>
    </source>
</evidence>
<dbReference type="EMBL" id="DVGK01000108">
    <property type="protein sequence ID" value="HIR14123.1"/>
    <property type="molecule type" value="Genomic_DNA"/>
</dbReference>
<dbReference type="InterPro" id="IPR003812">
    <property type="entry name" value="Fido"/>
</dbReference>
<organism evidence="9 10">
    <name type="scientific">Candidatus Choladousia intestinavium</name>
    <dbReference type="NCBI Taxonomy" id="2840727"/>
    <lineage>
        <taxon>Bacteria</taxon>
        <taxon>Bacillati</taxon>
        <taxon>Bacillota</taxon>
        <taxon>Clostridia</taxon>
        <taxon>Lachnospirales</taxon>
        <taxon>Lachnospiraceae</taxon>
        <taxon>Lachnospiraceae incertae sedis</taxon>
        <taxon>Candidatus Choladousia</taxon>
    </lineage>
</organism>
<dbReference type="Pfam" id="PF06962">
    <property type="entry name" value="rRNA_methylase"/>
    <property type="match status" value="1"/>
</dbReference>
<dbReference type="PANTHER" id="PTHR39560:SF1">
    <property type="entry name" value="PROTEIN ADENYLYLTRANSFERASE FIC-RELATED"/>
    <property type="match status" value="1"/>
</dbReference>
<dbReference type="Pfam" id="PF02661">
    <property type="entry name" value="Fic"/>
    <property type="match status" value="1"/>
</dbReference>
<dbReference type="Proteomes" id="UP000886757">
    <property type="component" value="Unassembled WGS sequence"/>
</dbReference>
<comment type="catalytic activity">
    <reaction evidence="7">
        <text>L-tyrosyl-[protein] + ATP = O-(5'-adenylyl)-L-tyrosyl-[protein] + diphosphate</text>
        <dbReference type="Rhea" id="RHEA:54288"/>
        <dbReference type="Rhea" id="RHEA-COMP:10136"/>
        <dbReference type="Rhea" id="RHEA-COMP:13846"/>
        <dbReference type="ChEBI" id="CHEBI:30616"/>
        <dbReference type="ChEBI" id="CHEBI:33019"/>
        <dbReference type="ChEBI" id="CHEBI:46858"/>
        <dbReference type="ChEBI" id="CHEBI:83624"/>
        <dbReference type="EC" id="2.7.7.108"/>
    </reaction>
</comment>
<evidence type="ECO:0000313" key="10">
    <source>
        <dbReference type="Proteomes" id="UP000886757"/>
    </source>
</evidence>
<dbReference type="SUPFAM" id="SSF140931">
    <property type="entry name" value="Fic-like"/>
    <property type="match status" value="1"/>
</dbReference>
<evidence type="ECO:0000313" key="9">
    <source>
        <dbReference type="EMBL" id="HIR14123.1"/>
    </source>
</evidence>
<dbReference type="GO" id="GO:0051302">
    <property type="term" value="P:regulation of cell division"/>
    <property type="evidence" value="ECO:0007669"/>
    <property type="project" value="TreeGrafter"/>
</dbReference>
<dbReference type="AlphaFoldDB" id="A0A9D1ADB0"/>
<dbReference type="InterPro" id="IPR036597">
    <property type="entry name" value="Fido-like_dom_sf"/>
</dbReference>
<dbReference type="EC" id="2.7.7.108" evidence="5"/>
<evidence type="ECO:0000259" key="8">
    <source>
        <dbReference type="PROSITE" id="PS51459"/>
    </source>
</evidence>
<evidence type="ECO:0000256" key="1">
    <source>
        <dbReference type="ARBA" id="ARBA00022679"/>
    </source>
</evidence>
<accession>A0A9D1ADB0</accession>
<dbReference type="InterPro" id="IPR029063">
    <property type="entry name" value="SAM-dependent_MTases_sf"/>
</dbReference>
<sequence length="480" mass="55279">MEKDPFKEYLKELEPDKVSKGYLWSTAIGLQAVDGLKPSRYLIDTAIENIEGRITLEEAQNLVDRYYEEKPENSEDERTEEADKVSARIVQILSENAFSFSPNEYISIHRRLFQGIYKHAGKMRTYNITKKEWILDGETVLYGSASELKATLEYDFFQEKNFSYKGLSMDETIRYLALFVSRLWQIHIFGEGNTRTTAVFFIKYLRTLGFSAANDIFAENAWYFRNALVRANYTNLKKGIYETTEYLEKFLRNLLLNEKNELRSRYLHIRMPLSSQKTDIEASKVDIESVLSGKTDYQITAWSQRVVSFHIGEGAFCIDATMGNGGDTEFLCRLAGKSGRVLAFDVQRAAVDATKKRLEEKLPWKNYELILDSHDRMKEYASGETADCVMFNLGYLPGGDHRISTRKETTLEALNQALFLLKRNGILSICVYSGGDTGFEEKEAVLKWLKALDSRQYLVLVTEYFNRPNHPPIPAFVIRL</sequence>
<dbReference type="GO" id="GO:0005524">
    <property type="term" value="F:ATP binding"/>
    <property type="evidence" value="ECO:0007669"/>
    <property type="project" value="UniProtKB-KW"/>
</dbReference>
<keyword evidence="2" id="KW-0548">Nucleotidyltransferase</keyword>
<dbReference type="InterPro" id="IPR033788">
    <property type="entry name" value="VbhA-like"/>
</dbReference>
<dbReference type="GO" id="GO:0070733">
    <property type="term" value="F:AMPylase activity"/>
    <property type="evidence" value="ECO:0007669"/>
    <property type="project" value="UniProtKB-EC"/>
</dbReference>
<evidence type="ECO:0000256" key="2">
    <source>
        <dbReference type="ARBA" id="ARBA00022695"/>
    </source>
</evidence>
<dbReference type="Gene3D" id="1.10.3290.10">
    <property type="entry name" value="Fido-like domain"/>
    <property type="match status" value="1"/>
</dbReference>
<evidence type="ECO:0000256" key="6">
    <source>
        <dbReference type="ARBA" id="ARBA00047939"/>
    </source>
</evidence>
<reference evidence="9" key="1">
    <citation type="submission" date="2020-10" db="EMBL/GenBank/DDBJ databases">
        <authorList>
            <person name="Gilroy R."/>
        </authorList>
    </citation>
    <scope>NUCLEOTIDE SEQUENCE</scope>
    <source>
        <strain evidence="9">ChiSjej4B22-8148</strain>
    </source>
</reference>
<reference evidence="9" key="2">
    <citation type="journal article" date="2021" name="PeerJ">
        <title>Extensive microbial diversity within the chicken gut microbiome revealed by metagenomics and culture.</title>
        <authorList>
            <person name="Gilroy R."/>
            <person name="Ravi A."/>
            <person name="Getino M."/>
            <person name="Pursley I."/>
            <person name="Horton D.L."/>
            <person name="Alikhan N.F."/>
            <person name="Baker D."/>
            <person name="Gharbi K."/>
            <person name="Hall N."/>
            <person name="Watson M."/>
            <person name="Adriaenssens E.M."/>
            <person name="Foster-Nyarko E."/>
            <person name="Jarju S."/>
            <person name="Secka A."/>
            <person name="Antonio M."/>
            <person name="Oren A."/>
            <person name="Chaudhuri R.R."/>
            <person name="La Ragione R."/>
            <person name="Hildebrand F."/>
            <person name="Pallen M.J."/>
        </authorList>
    </citation>
    <scope>NUCLEOTIDE SEQUENCE</scope>
    <source>
        <strain evidence="9">ChiSjej4B22-8148</strain>
    </source>
</reference>
<name>A0A9D1ADB0_9FIRM</name>
<dbReference type="CDD" id="cd11586">
    <property type="entry name" value="VbhA_like"/>
    <property type="match status" value="1"/>
</dbReference>
<dbReference type="InterPro" id="IPR010719">
    <property type="entry name" value="MnmM_MeTrfase"/>
</dbReference>
<proteinExistence type="predicted"/>
<dbReference type="PANTHER" id="PTHR39560">
    <property type="entry name" value="PROTEIN ADENYLYLTRANSFERASE FIC-RELATED"/>
    <property type="match status" value="1"/>
</dbReference>
<evidence type="ECO:0000256" key="5">
    <source>
        <dbReference type="ARBA" id="ARBA00034531"/>
    </source>
</evidence>
<dbReference type="PROSITE" id="PS51459">
    <property type="entry name" value="FIDO"/>
    <property type="match status" value="1"/>
</dbReference>
<keyword evidence="4" id="KW-0067">ATP-binding</keyword>
<keyword evidence="1" id="KW-0808">Transferase</keyword>
<feature type="domain" description="Fido" evidence="8">
    <location>
        <begin position="100"/>
        <end position="249"/>
    </location>
</feature>
<evidence type="ECO:0000256" key="3">
    <source>
        <dbReference type="ARBA" id="ARBA00022741"/>
    </source>
</evidence>
<comment type="catalytic activity">
    <reaction evidence="6">
        <text>L-threonyl-[protein] + ATP = 3-O-(5'-adenylyl)-L-threonyl-[protein] + diphosphate</text>
        <dbReference type="Rhea" id="RHEA:54292"/>
        <dbReference type="Rhea" id="RHEA-COMP:11060"/>
        <dbReference type="Rhea" id="RHEA-COMP:13847"/>
        <dbReference type="ChEBI" id="CHEBI:30013"/>
        <dbReference type="ChEBI" id="CHEBI:30616"/>
        <dbReference type="ChEBI" id="CHEBI:33019"/>
        <dbReference type="ChEBI" id="CHEBI:138113"/>
        <dbReference type="EC" id="2.7.7.108"/>
    </reaction>
</comment>
<comment type="caution">
    <text evidence="9">The sequence shown here is derived from an EMBL/GenBank/DDBJ whole genome shotgun (WGS) entry which is preliminary data.</text>
</comment>
<gene>
    <name evidence="9" type="ORF">IAB31_09405</name>
</gene>
<evidence type="ECO:0000256" key="4">
    <source>
        <dbReference type="ARBA" id="ARBA00022840"/>
    </source>
</evidence>
<dbReference type="SUPFAM" id="SSF53335">
    <property type="entry name" value="S-adenosyl-L-methionine-dependent methyltransferases"/>
    <property type="match status" value="1"/>
</dbReference>
<dbReference type="Gene3D" id="3.40.50.150">
    <property type="entry name" value="Vaccinia Virus protein VP39"/>
    <property type="match status" value="1"/>
</dbReference>
<keyword evidence="3" id="KW-0547">Nucleotide-binding</keyword>